<feature type="domain" description="Prohead serine protease" evidence="4">
    <location>
        <begin position="20"/>
        <end position="160"/>
    </location>
</feature>
<dbReference type="SUPFAM" id="SSF50789">
    <property type="entry name" value="Herpes virus serine proteinase, assemblin"/>
    <property type="match status" value="1"/>
</dbReference>
<reference evidence="5 6" key="1">
    <citation type="submission" date="2018-02" db="EMBL/GenBank/DDBJ databases">
        <title>Draft genome sequence of Ochrobactrum oryzae found in Brazil.</title>
        <authorList>
            <person name="Cerdeira L."/>
            <person name="Andrade F."/>
            <person name="Zacariotto T."/>
            <person name="Barbosa B."/>
            <person name="Santos S."/>
            <person name="Cassetari V."/>
            <person name="Lincopan N."/>
        </authorList>
    </citation>
    <scope>NUCLEOTIDE SEQUENCE [LARGE SCALE GENOMIC DNA]</scope>
    <source>
        <strain evidence="5 6">OA447</strain>
    </source>
</reference>
<dbReference type="InterPro" id="IPR006433">
    <property type="entry name" value="Prohead_protease"/>
</dbReference>
<proteinExistence type="predicted"/>
<evidence type="ECO:0000256" key="2">
    <source>
        <dbReference type="ARBA" id="ARBA00022670"/>
    </source>
</evidence>
<dbReference type="NCBIfam" id="TIGR01543">
    <property type="entry name" value="proheadase_HK97"/>
    <property type="match status" value="1"/>
</dbReference>
<accession>A0A2S7J0P4</accession>
<dbReference type="GO" id="GO:0008233">
    <property type="term" value="F:peptidase activity"/>
    <property type="evidence" value="ECO:0007669"/>
    <property type="project" value="UniProtKB-KW"/>
</dbReference>
<name>A0A2S7J0P4_9HYPH</name>
<dbReference type="Pfam" id="PF04586">
    <property type="entry name" value="Peptidase_S78"/>
    <property type="match status" value="1"/>
</dbReference>
<organism evidence="5 6">
    <name type="scientific">Brucella oryzae</name>
    <dbReference type="NCBI Taxonomy" id="335286"/>
    <lineage>
        <taxon>Bacteria</taxon>
        <taxon>Pseudomonadati</taxon>
        <taxon>Pseudomonadota</taxon>
        <taxon>Alphaproteobacteria</taxon>
        <taxon>Hyphomicrobiales</taxon>
        <taxon>Brucellaceae</taxon>
        <taxon>Brucella/Ochrobactrum group</taxon>
        <taxon>Brucella</taxon>
    </lineage>
</organism>
<dbReference type="EMBL" id="PTRC01000015">
    <property type="protein sequence ID" value="PQA73831.1"/>
    <property type="molecule type" value="Genomic_DNA"/>
</dbReference>
<evidence type="ECO:0000259" key="4">
    <source>
        <dbReference type="Pfam" id="PF04586"/>
    </source>
</evidence>
<evidence type="ECO:0000256" key="3">
    <source>
        <dbReference type="ARBA" id="ARBA00022801"/>
    </source>
</evidence>
<keyword evidence="1" id="KW-1188">Viral release from host cell</keyword>
<dbReference type="Proteomes" id="UP000238493">
    <property type="component" value="Unassembled WGS sequence"/>
</dbReference>
<protein>
    <submittedName>
        <fullName evidence="5">HK97 family phage prohead protease</fullName>
    </submittedName>
</protein>
<gene>
    <name evidence="5" type="ORF">C3731_09450</name>
</gene>
<evidence type="ECO:0000313" key="5">
    <source>
        <dbReference type="EMBL" id="PQA73831.1"/>
    </source>
</evidence>
<evidence type="ECO:0000313" key="6">
    <source>
        <dbReference type="Proteomes" id="UP000238493"/>
    </source>
</evidence>
<dbReference type="InterPro" id="IPR054613">
    <property type="entry name" value="Peptidase_S78_dom"/>
</dbReference>
<dbReference type="AlphaFoldDB" id="A0A2S7J0P4"/>
<sequence>MAMHNMRLETKQAALSIQDVELDGSFSGYASVFGLPDLGNDVIERGAFARSLARGGVSGVRMLWQHDAAEPIGVWTAIREDARGLYVEGRLAKGVARARDALELMRGGGLDGLSIGFRTVKARKDARTGLRHIIEADLWEISVVTFPMLPQARVSSVKATLPTIREFERWLTRDAGLSRTAAKTVIAKGFAALADGRQGRDARLSSEDKGLAQRMREAARACLPKVETGFGTKTCVKTNR</sequence>
<keyword evidence="6" id="KW-1185">Reference proteome</keyword>
<comment type="caution">
    <text evidence="5">The sequence shown here is derived from an EMBL/GenBank/DDBJ whole genome shotgun (WGS) entry which is preliminary data.</text>
</comment>
<dbReference type="GO" id="GO:0006508">
    <property type="term" value="P:proteolysis"/>
    <property type="evidence" value="ECO:0007669"/>
    <property type="project" value="UniProtKB-KW"/>
</dbReference>
<keyword evidence="3" id="KW-0378">Hydrolase</keyword>
<evidence type="ECO:0000256" key="1">
    <source>
        <dbReference type="ARBA" id="ARBA00022612"/>
    </source>
</evidence>
<keyword evidence="2 5" id="KW-0645">Protease</keyword>
<dbReference type="RefSeq" id="WP_104755439.1">
    <property type="nucleotide sequence ID" value="NZ_PTRC01000015.1"/>
</dbReference>
<dbReference type="OrthoDB" id="9804926at2"/>